<dbReference type="Gene3D" id="3.60.15.10">
    <property type="entry name" value="Ribonuclease Z/Hydroxyacylglutathione hydrolase-like"/>
    <property type="match status" value="1"/>
</dbReference>
<evidence type="ECO:0000313" key="7">
    <source>
        <dbReference type="EMBL" id="TGY44303.1"/>
    </source>
</evidence>
<dbReference type="CDD" id="cd07730">
    <property type="entry name" value="metallo-hydrolase-like_MBL-fold"/>
    <property type="match status" value="1"/>
</dbReference>
<evidence type="ECO:0000256" key="2">
    <source>
        <dbReference type="ARBA" id="ARBA00007749"/>
    </source>
</evidence>
<dbReference type="InterPro" id="IPR001279">
    <property type="entry name" value="Metallo-B-lactamas"/>
</dbReference>
<dbReference type="EMBL" id="SRYR01000001">
    <property type="protein sequence ID" value="TGY44303.1"/>
    <property type="molecule type" value="Genomic_DNA"/>
</dbReference>
<evidence type="ECO:0000256" key="1">
    <source>
        <dbReference type="ARBA" id="ARBA00001947"/>
    </source>
</evidence>
<evidence type="ECO:0000256" key="5">
    <source>
        <dbReference type="ARBA" id="ARBA00022833"/>
    </source>
</evidence>
<dbReference type="GO" id="GO:0016787">
    <property type="term" value="F:hydrolase activity"/>
    <property type="evidence" value="ECO:0007669"/>
    <property type="project" value="UniProtKB-KW"/>
</dbReference>
<reference evidence="7 8" key="1">
    <citation type="submission" date="2019-04" db="EMBL/GenBank/DDBJ databases">
        <title>Microbes associate with the intestines of laboratory mice.</title>
        <authorList>
            <person name="Navarre W."/>
            <person name="Wong E."/>
            <person name="Huang K."/>
            <person name="Tropini C."/>
            <person name="Ng K."/>
            <person name="Yu B."/>
        </authorList>
    </citation>
    <scope>NUCLEOTIDE SEQUENCE [LARGE SCALE GENOMIC DNA]</scope>
    <source>
        <strain evidence="7 8">NM50_B9-20</strain>
    </source>
</reference>
<dbReference type="InterPro" id="IPR051013">
    <property type="entry name" value="MBL_superfamily_lactonases"/>
</dbReference>
<dbReference type="AlphaFoldDB" id="A0A4S2DSS0"/>
<feature type="domain" description="Metallo-beta-lactamase" evidence="6">
    <location>
        <begin position="30"/>
        <end position="238"/>
    </location>
</feature>
<comment type="cofactor">
    <cofactor evidence="1">
        <name>Zn(2+)</name>
        <dbReference type="ChEBI" id="CHEBI:29105"/>
    </cofactor>
</comment>
<dbReference type="InterPro" id="IPR036866">
    <property type="entry name" value="RibonucZ/Hydroxyglut_hydro"/>
</dbReference>
<keyword evidence="3" id="KW-0479">Metal-binding</keyword>
<evidence type="ECO:0000259" key="6">
    <source>
        <dbReference type="SMART" id="SM00849"/>
    </source>
</evidence>
<organism evidence="7 8">
    <name type="scientific">Clostridium sartagoforme</name>
    <dbReference type="NCBI Taxonomy" id="84031"/>
    <lineage>
        <taxon>Bacteria</taxon>
        <taxon>Bacillati</taxon>
        <taxon>Bacillota</taxon>
        <taxon>Clostridia</taxon>
        <taxon>Eubacteriales</taxon>
        <taxon>Clostridiaceae</taxon>
        <taxon>Clostridium</taxon>
    </lineage>
</organism>
<comment type="caution">
    <text evidence="7">The sequence shown here is derived from an EMBL/GenBank/DDBJ whole genome shotgun (WGS) entry which is preliminary data.</text>
</comment>
<dbReference type="RefSeq" id="WP_136005400.1">
    <property type="nucleotide sequence ID" value="NZ_SRYR01000001.1"/>
</dbReference>
<gene>
    <name evidence="7" type="ORF">E5347_05695</name>
</gene>
<proteinExistence type="inferred from homology"/>
<dbReference type="PANTHER" id="PTHR42978">
    <property type="entry name" value="QUORUM-QUENCHING LACTONASE YTNP-RELATED-RELATED"/>
    <property type="match status" value="1"/>
</dbReference>
<sequence length="253" mass="29818">MKIRFINCGYCSNIERLVRKKGKIKQIRFPALTVYIEHPKGNILFDTGYSNHFYECVKKFPYNIYGLLTPCTVKEEEYAVNVLKDKKIDFIILSHFHADHISGLRDFPSVPIICSKKEYFHLKDKKNFNALKEGFIPKLLPDDFDNRAKYIEDLNLIENPIKNSVFNKVYDFFEDGKLLIVELPGHSKNTLGLIINDEKKYFLISDAAWVKENYLYGDYPSKITRLVMDDYKEFINTLKKSENFQRKQIMNLK</sequence>
<dbReference type="GO" id="GO:0046872">
    <property type="term" value="F:metal ion binding"/>
    <property type="evidence" value="ECO:0007669"/>
    <property type="project" value="UniProtKB-KW"/>
</dbReference>
<keyword evidence="8" id="KW-1185">Reference proteome</keyword>
<comment type="similarity">
    <text evidence="2">Belongs to the metallo-beta-lactamase superfamily.</text>
</comment>
<keyword evidence="5" id="KW-0862">Zinc</keyword>
<dbReference type="Pfam" id="PF00753">
    <property type="entry name" value="Lactamase_B"/>
    <property type="match status" value="1"/>
</dbReference>
<keyword evidence="4 7" id="KW-0378">Hydrolase</keyword>
<evidence type="ECO:0000256" key="4">
    <source>
        <dbReference type="ARBA" id="ARBA00022801"/>
    </source>
</evidence>
<evidence type="ECO:0000256" key="3">
    <source>
        <dbReference type="ARBA" id="ARBA00022723"/>
    </source>
</evidence>
<dbReference type="PANTHER" id="PTHR42978:SF2">
    <property type="entry name" value="102 KBASES UNSTABLE REGION: FROM 1 TO 119443"/>
    <property type="match status" value="1"/>
</dbReference>
<dbReference type="OrthoDB" id="9761531at2"/>
<protein>
    <submittedName>
        <fullName evidence="7">MBL fold metallo-hydrolase</fullName>
    </submittedName>
</protein>
<evidence type="ECO:0000313" key="8">
    <source>
        <dbReference type="Proteomes" id="UP000306888"/>
    </source>
</evidence>
<dbReference type="SMART" id="SM00849">
    <property type="entry name" value="Lactamase_B"/>
    <property type="match status" value="1"/>
</dbReference>
<name>A0A4S2DSS0_9CLOT</name>
<dbReference type="Proteomes" id="UP000306888">
    <property type="component" value="Unassembled WGS sequence"/>
</dbReference>
<dbReference type="SUPFAM" id="SSF56281">
    <property type="entry name" value="Metallo-hydrolase/oxidoreductase"/>
    <property type="match status" value="1"/>
</dbReference>
<accession>A0A4S2DSS0</accession>